<feature type="compositionally biased region" description="Acidic residues" evidence="1">
    <location>
        <begin position="125"/>
        <end position="142"/>
    </location>
</feature>
<dbReference type="RefSeq" id="WP_089089025.1">
    <property type="nucleotide sequence ID" value="NZ_BCMH01000012.1"/>
</dbReference>
<proteinExistence type="predicted"/>
<gene>
    <name evidence="3" type="ORF">IWT140_01702</name>
</gene>
<dbReference type="AlphaFoldDB" id="A0A1Z5IQL9"/>
<dbReference type="InterPro" id="IPR054252">
    <property type="entry name" value="Pam3_gp18"/>
</dbReference>
<sequence length="159" mass="17766">MAKDDRIEFDLTSLPDKREFEINGESFGLRLRYSEIGDCYYVDCYDENDVLLVAGERLVYGEQLFGSITDPRLPTTPMVPYDEDQTENEVTLANFQKSVFVYLPTDTTTAPDDAALEAQKVFALSDDDDTDDTDNDDTDDAVSADPENPYGTDETVGAE</sequence>
<dbReference type="Proteomes" id="UP000198430">
    <property type="component" value="Unassembled WGS sequence"/>
</dbReference>
<evidence type="ECO:0000313" key="3">
    <source>
        <dbReference type="EMBL" id="GAX04065.1"/>
    </source>
</evidence>
<dbReference type="EMBL" id="BCMH01000012">
    <property type="protein sequence ID" value="GAX04065.1"/>
    <property type="molecule type" value="Genomic_DNA"/>
</dbReference>
<reference evidence="3 4" key="1">
    <citation type="submission" date="2015-11" db="EMBL/GenBank/DDBJ databases">
        <title>Draft genome sequences of new species of the genus Lactobacillus isolated from orchardgrass silage.</title>
        <authorList>
            <person name="Tohno M."/>
            <person name="Tanizawa Y."/>
            <person name="Arita M."/>
        </authorList>
    </citation>
    <scope>NUCLEOTIDE SEQUENCE [LARGE SCALE GENOMIC DNA]</scope>
    <source>
        <strain evidence="3 4">IWT140</strain>
    </source>
</reference>
<feature type="domain" description="Cyanophage baseplate Pam3 plug gp18" evidence="2">
    <location>
        <begin position="7"/>
        <end position="103"/>
    </location>
</feature>
<evidence type="ECO:0000259" key="2">
    <source>
        <dbReference type="Pfam" id="PF22479"/>
    </source>
</evidence>
<evidence type="ECO:0000313" key="4">
    <source>
        <dbReference type="Proteomes" id="UP000198430"/>
    </source>
</evidence>
<protein>
    <recommendedName>
        <fullName evidence="2">Cyanophage baseplate Pam3 plug gp18 domain-containing protein</fullName>
    </recommendedName>
</protein>
<dbReference type="Pfam" id="PF22479">
    <property type="entry name" value="Pam3_gp18"/>
    <property type="match status" value="1"/>
</dbReference>
<organism evidence="3 4">
    <name type="scientific">Secundilactobacillus pentosiphilus</name>
    <dbReference type="NCBI Taxonomy" id="1714682"/>
    <lineage>
        <taxon>Bacteria</taxon>
        <taxon>Bacillati</taxon>
        <taxon>Bacillota</taxon>
        <taxon>Bacilli</taxon>
        <taxon>Lactobacillales</taxon>
        <taxon>Lactobacillaceae</taxon>
        <taxon>Secundilactobacillus</taxon>
    </lineage>
</organism>
<comment type="caution">
    <text evidence="3">The sequence shown here is derived from an EMBL/GenBank/DDBJ whole genome shotgun (WGS) entry which is preliminary data.</text>
</comment>
<keyword evidence="4" id="KW-1185">Reference proteome</keyword>
<feature type="region of interest" description="Disordered" evidence="1">
    <location>
        <begin position="122"/>
        <end position="159"/>
    </location>
</feature>
<evidence type="ECO:0000256" key="1">
    <source>
        <dbReference type="SAM" id="MobiDB-lite"/>
    </source>
</evidence>
<accession>A0A1Z5IQL9</accession>
<name>A0A1Z5IQL9_9LACO</name>